<feature type="transmembrane region" description="Helical" evidence="5">
    <location>
        <begin position="103"/>
        <end position="128"/>
    </location>
</feature>
<sequence>MNVDLIALGAVALFSIWGAFSGFARQVGQAVAGVAAVFAAVPSGRFLAEPFAQALRTSLTVGTVTATIAAFVLIYLVVRAIVTGIIKRLLGGKEPEKNRGADRALGFGLGGAKAALLVWLVVSAAVFIEGNLVLSGKKVISTPKDSKLLAFARQFNAIETLQFSGGRELALAGKLAQDPAAAAKLKDDPDYAALMKDPRFKNLVQSDAWKKALQTGDVRSLMQNDKLLELVRDPKAGRHLERLAERAE</sequence>
<evidence type="ECO:0000256" key="3">
    <source>
        <dbReference type="ARBA" id="ARBA00022989"/>
    </source>
</evidence>
<keyword evidence="3 5" id="KW-1133">Transmembrane helix</keyword>
<protein>
    <recommendedName>
        <fullName evidence="8">CvpA family protein</fullName>
    </recommendedName>
</protein>
<evidence type="ECO:0008006" key="8">
    <source>
        <dbReference type="Google" id="ProtNLM"/>
    </source>
</evidence>
<dbReference type="GO" id="GO:0016020">
    <property type="term" value="C:membrane"/>
    <property type="evidence" value="ECO:0007669"/>
    <property type="project" value="UniProtKB-SubCell"/>
</dbReference>
<comment type="caution">
    <text evidence="6">The sequence shown here is derived from an EMBL/GenBank/DDBJ whole genome shotgun (WGS) entry which is preliminary data.</text>
</comment>
<organism evidence="6 7">
    <name type="scientific">Archangium gephyra</name>
    <dbReference type="NCBI Taxonomy" id="48"/>
    <lineage>
        <taxon>Bacteria</taxon>
        <taxon>Pseudomonadati</taxon>
        <taxon>Myxococcota</taxon>
        <taxon>Myxococcia</taxon>
        <taxon>Myxococcales</taxon>
        <taxon>Cystobacterineae</taxon>
        <taxon>Archangiaceae</taxon>
        <taxon>Archangium</taxon>
    </lineage>
</organism>
<proteinExistence type="predicted"/>
<comment type="subcellular location">
    <subcellularLocation>
        <location evidence="1">Membrane</location>
        <topology evidence="1">Multi-pass membrane protein</topology>
    </subcellularLocation>
</comment>
<dbReference type="InterPro" id="IPR003825">
    <property type="entry name" value="Colicin-V_CvpA"/>
</dbReference>
<dbReference type="Proteomes" id="UP000249061">
    <property type="component" value="Unassembled WGS sequence"/>
</dbReference>
<evidence type="ECO:0000313" key="7">
    <source>
        <dbReference type="Proteomes" id="UP000249061"/>
    </source>
</evidence>
<feature type="transmembrane region" description="Helical" evidence="5">
    <location>
        <begin position="59"/>
        <end position="82"/>
    </location>
</feature>
<gene>
    <name evidence="6" type="ORF">DI536_06325</name>
</gene>
<evidence type="ECO:0000256" key="1">
    <source>
        <dbReference type="ARBA" id="ARBA00004141"/>
    </source>
</evidence>
<name>A0A2W5TZN1_9BACT</name>
<dbReference type="EMBL" id="QFQP01000003">
    <property type="protein sequence ID" value="PZR16765.1"/>
    <property type="molecule type" value="Genomic_DNA"/>
</dbReference>
<evidence type="ECO:0000256" key="4">
    <source>
        <dbReference type="ARBA" id="ARBA00023136"/>
    </source>
</evidence>
<keyword evidence="4 5" id="KW-0472">Membrane</keyword>
<dbReference type="AlphaFoldDB" id="A0A2W5TZN1"/>
<evidence type="ECO:0000256" key="2">
    <source>
        <dbReference type="ARBA" id="ARBA00022692"/>
    </source>
</evidence>
<accession>A0A2W5TZN1</accession>
<keyword evidence="2 5" id="KW-0812">Transmembrane</keyword>
<reference evidence="6 7" key="1">
    <citation type="submission" date="2017-08" db="EMBL/GenBank/DDBJ databases">
        <title>Infants hospitalized years apart are colonized by the same room-sourced microbial strains.</title>
        <authorList>
            <person name="Brooks B."/>
            <person name="Olm M.R."/>
            <person name="Firek B.A."/>
            <person name="Baker R."/>
            <person name="Thomas B.C."/>
            <person name="Morowitz M.J."/>
            <person name="Banfield J.F."/>
        </authorList>
    </citation>
    <scope>NUCLEOTIDE SEQUENCE [LARGE SCALE GENOMIC DNA]</scope>
    <source>
        <strain evidence="6">S2_003_000_R2_14</strain>
    </source>
</reference>
<dbReference type="GO" id="GO:0009403">
    <property type="term" value="P:toxin biosynthetic process"/>
    <property type="evidence" value="ECO:0007669"/>
    <property type="project" value="InterPro"/>
</dbReference>
<evidence type="ECO:0000313" key="6">
    <source>
        <dbReference type="EMBL" id="PZR16765.1"/>
    </source>
</evidence>
<dbReference type="Pfam" id="PF02674">
    <property type="entry name" value="Colicin_V"/>
    <property type="match status" value="1"/>
</dbReference>
<evidence type="ECO:0000256" key="5">
    <source>
        <dbReference type="SAM" id="Phobius"/>
    </source>
</evidence>